<accession>A0AAV7L1Y2</accession>
<reference evidence="2" key="1">
    <citation type="journal article" date="2022" name="bioRxiv">
        <title>Sequencing and chromosome-scale assembly of the giantPleurodeles waltlgenome.</title>
        <authorList>
            <person name="Brown T."/>
            <person name="Elewa A."/>
            <person name="Iarovenko S."/>
            <person name="Subramanian E."/>
            <person name="Araus A.J."/>
            <person name="Petzold A."/>
            <person name="Susuki M."/>
            <person name="Suzuki K.-i.T."/>
            <person name="Hayashi T."/>
            <person name="Toyoda A."/>
            <person name="Oliveira C."/>
            <person name="Osipova E."/>
            <person name="Leigh N.D."/>
            <person name="Simon A."/>
            <person name="Yun M.H."/>
        </authorList>
    </citation>
    <scope>NUCLEOTIDE SEQUENCE</scope>
    <source>
        <strain evidence="2">20211129_DDA</strain>
        <tissue evidence="2">Liver</tissue>
    </source>
</reference>
<dbReference type="AlphaFoldDB" id="A0AAV7L1Y2"/>
<feature type="region of interest" description="Disordered" evidence="1">
    <location>
        <begin position="115"/>
        <end position="149"/>
    </location>
</feature>
<organism evidence="2 3">
    <name type="scientific">Pleurodeles waltl</name>
    <name type="common">Iberian ribbed newt</name>
    <dbReference type="NCBI Taxonomy" id="8319"/>
    <lineage>
        <taxon>Eukaryota</taxon>
        <taxon>Metazoa</taxon>
        <taxon>Chordata</taxon>
        <taxon>Craniata</taxon>
        <taxon>Vertebrata</taxon>
        <taxon>Euteleostomi</taxon>
        <taxon>Amphibia</taxon>
        <taxon>Batrachia</taxon>
        <taxon>Caudata</taxon>
        <taxon>Salamandroidea</taxon>
        <taxon>Salamandridae</taxon>
        <taxon>Pleurodelinae</taxon>
        <taxon>Pleurodeles</taxon>
    </lineage>
</organism>
<sequence>MLRPRLFLQAGAAWAKLQQGRLNPLCAAPSAGTAGGIAIHAVGTDPPHPHPHQPCGIEPAKARGHLYSAQRIPWASWRLNNLGNIIFMAWGQAQLWPLNPGAEPEVGGRLRGKFSAGPVEGPATGSHVRHRRLGTIRAAPDTQGPPGWG</sequence>
<protein>
    <submittedName>
        <fullName evidence="2">Uncharacterized protein</fullName>
    </submittedName>
</protein>
<dbReference type="Proteomes" id="UP001066276">
    <property type="component" value="Chromosome 12"/>
</dbReference>
<keyword evidence="3" id="KW-1185">Reference proteome</keyword>
<comment type="caution">
    <text evidence="2">The sequence shown here is derived from an EMBL/GenBank/DDBJ whole genome shotgun (WGS) entry which is preliminary data.</text>
</comment>
<evidence type="ECO:0000256" key="1">
    <source>
        <dbReference type="SAM" id="MobiDB-lite"/>
    </source>
</evidence>
<evidence type="ECO:0000313" key="2">
    <source>
        <dbReference type="EMBL" id="KAJ1085676.1"/>
    </source>
</evidence>
<evidence type="ECO:0000313" key="3">
    <source>
        <dbReference type="Proteomes" id="UP001066276"/>
    </source>
</evidence>
<proteinExistence type="predicted"/>
<name>A0AAV7L1Y2_PLEWA</name>
<gene>
    <name evidence="2" type="ORF">NDU88_005802</name>
</gene>
<dbReference type="EMBL" id="JANPWB010000016">
    <property type="protein sequence ID" value="KAJ1085676.1"/>
    <property type="molecule type" value="Genomic_DNA"/>
</dbReference>